<feature type="domain" description="UDP-galactopyranose mutase C-terminal" evidence="6">
    <location>
        <begin position="148"/>
        <end position="349"/>
    </location>
</feature>
<evidence type="ECO:0000313" key="7">
    <source>
        <dbReference type="EMBL" id="MBC2606940.1"/>
    </source>
</evidence>
<dbReference type="SUPFAM" id="SSF54373">
    <property type="entry name" value="FAD-linked reductases, C-terminal domain"/>
    <property type="match status" value="1"/>
</dbReference>
<evidence type="ECO:0000256" key="3">
    <source>
        <dbReference type="ARBA" id="ARBA00022630"/>
    </source>
</evidence>
<dbReference type="Pfam" id="PF13450">
    <property type="entry name" value="NAD_binding_8"/>
    <property type="match status" value="1"/>
</dbReference>
<dbReference type="GO" id="GO:0005829">
    <property type="term" value="C:cytosol"/>
    <property type="evidence" value="ECO:0007669"/>
    <property type="project" value="TreeGrafter"/>
</dbReference>
<dbReference type="GO" id="GO:0050660">
    <property type="term" value="F:flavin adenine dinucleotide binding"/>
    <property type="evidence" value="ECO:0007669"/>
    <property type="project" value="TreeGrafter"/>
</dbReference>
<dbReference type="InterPro" id="IPR004379">
    <property type="entry name" value="UDP-GALP_mutase"/>
</dbReference>
<dbReference type="Pfam" id="PF03275">
    <property type="entry name" value="GLF"/>
    <property type="match status" value="1"/>
</dbReference>
<evidence type="ECO:0000259" key="6">
    <source>
        <dbReference type="Pfam" id="PF03275"/>
    </source>
</evidence>
<name>A0A7X1B779_9BACT</name>
<dbReference type="Proteomes" id="UP000526501">
    <property type="component" value="Unassembled WGS sequence"/>
</dbReference>
<dbReference type="AlphaFoldDB" id="A0A7X1B779"/>
<dbReference type="SUPFAM" id="SSF51971">
    <property type="entry name" value="Nucleotide-binding domain"/>
    <property type="match status" value="1"/>
</dbReference>
<proteinExistence type="inferred from homology"/>
<gene>
    <name evidence="7" type="primary">glf</name>
    <name evidence="7" type="ORF">H5P27_12880</name>
</gene>
<evidence type="ECO:0000256" key="2">
    <source>
        <dbReference type="ARBA" id="ARBA00009321"/>
    </source>
</evidence>
<comment type="similarity">
    <text evidence="2">Belongs to the UDP-galactopyranose/dTDP-fucopyranose mutase family.</text>
</comment>
<protein>
    <submittedName>
        <fullName evidence="7">UDP-galactopyranose mutase</fullName>
        <ecNumber evidence="7">5.4.99.9</ecNumber>
    </submittedName>
</protein>
<sequence>MSKRILIVGAGFYGSVLARELTDAGCSCKLIERREQIGGNCFTRYNEEADCHQHVYGPHIFHTNSEEVWRYLTRFTKFNNFVNRPKSMSAGKLYSLPINLMTLYQVYGVNTPEEAKATIEKVRIPCDSPNNLEDWCLSQVGPEIYELLIKGYTMKQWRRDPKELPASIIKRLPIRFNFDDNYFRDRYQGIPEEGYTKIFERMLEGIDVELGVDFLADRDEWIRRFDHVVFTGPIDAFFNYTEGTLEYRSLRFESEILDTPDFQGNALINYGETQVPYTRIAEHKHFDLSYSKDKTLITREYSQEWQEGMERYYPVGTQENLDTLRRYQLLAKEAGLPVTFGGRLGQYKYFDMHQVIAAALTKAKRFLQDGFEVSDEEEN</sequence>
<dbReference type="Gene3D" id="3.40.50.720">
    <property type="entry name" value="NAD(P)-binding Rossmann-like Domain"/>
    <property type="match status" value="3"/>
</dbReference>
<evidence type="ECO:0000256" key="1">
    <source>
        <dbReference type="ARBA" id="ARBA00001974"/>
    </source>
</evidence>
<reference evidence="7 8" key="1">
    <citation type="submission" date="2020-07" db="EMBL/GenBank/DDBJ databases">
        <authorList>
            <person name="Feng X."/>
        </authorList>
    </citation>
    <scope>NUCLEOTIDE SEQUENCE [LARGE SCALE GENOMIC DNA]</scope>
    <source>
        <strain evidence="7 8">JCM23202</strain>
    </source>
</reference>
<comment type="caution">
    <text evidence="7">The sequence shown here is derived from an EMBL/GenBank/DDBJ whole genome shotgun (WGS) entry which is preliminary data.</text>
</comment>
<dbReference type="EC" id="5.4.99.9" evidence="7"/>
<dbReference type="PANTHER" id="PTHR21197">
    <property type="entry name" value="UDP-GALACTOPYRANOSE MUTASE"/>
    <property type="match status" value="1"/>
</dbReference>
<dbReference type="EMBL" id="JACHVC010000012">
    <property type="protein sequence ID" value="MBC2606940.1"/>
    <property type="molecule type" value="Genomic_DNA"/>
</dbReference>
<evidence type="ECO:0000256" key="5">
    <source>
        <dbReference type="ARBA" id="ARBA00023235"/>
    </source>
</evidence>
<keyword evidence="8" id="KW-1185">Reference proteome</keyword>
<comment type="cofactor">
    <cofactor evidence="1">
        <name>FAD</name>
        <dbReference type="ChEBI" id="CHEBI:57692"/>
    </cofactor>
</comment>
<dbReference type="InterPro" id="IPR015899">
    <property type="entry name" value="UDP-GalPyranose_mutase_C"/>
</dbReference>
<accession>A0A7X1B779</accession>
<evidence type="ECO:0000256" key="4">
    <source>
        <dbReference type="ARBA" id="ARBA00022827"/>
    </source>
</evidence>
<dbReference type="RefSeq" id="WP_185660809.1">
    <property type="nucleotide sequence ID" value="NZ_CAWPOO010000012.1"/>
</dbReference>
<keyword evidence="3" id="KW-0285">Flavoprotein</keyword>
<dbReference type="PANTHER" id="PTHR21197:SF0">
    <property type="entry name" value="UDP-GALACTOPYRANOSE MUTASE"/>
    <property type="match status" value="1"/>
</dbReference>
<keyword evidence="4" id="KW-0274">FAD</keyword>
<keyword evidence="5 7" id="KW-0413">Isomerase</keyword>
<dbReference type="GO" id="GO:0008767">
    <property type="term" value="F:UDP-galactopyranose mutase activity"/>
    <property type="evidence" value="ECO:0007669"/>
    <property type="project" value="UniProtKB-EC"/>
</dbReference>
<dbReference type="NCBIfam" id="TIGR00031">
    <property type="entry name" value="UDP-GALP_mutase"/>
    <property type="match status" value="1"/>
</dbReference>
<organism evidence="7 8">
    <name type="scientific">Pelagicoccus albus</name>
    <dbReference type="NCBI Taxonomy" id="415222"/>
    <lineage>
        <taxon>Bacteria</taxon>
        <taxon>Pseudomonadati</taxon>
        <taxon>Verrucomicrobiota</taxon>
        <taxon>Opitutia</taxon>
        <taxon>Puniceicoccales</taxon>
        <taxon>Pelagicoccaceae</taxon>
        <taxon>Pelagicoccus</taxon>
    </lineage>
</organism>
<evidence type="ECO:0000313" key="8">
    <source>
        <dbReference type="Proteomes" id="UP000526501"/>
    </source>
</evidence>